<comment type="caution">
    <text evidence="3">The sequence shown here is derived from an EMBL/GenBank/DDBJ whole genome shotgun (WGS) entry which is preliminary data.</text>
</comment>
<proteinExistence type="predicted"/>
<dbReference type="InterPro" id="IPR002110">
    <property type="entry name" value="Ankyrin_rpt"/>
</dbReference>
<dbReference type="PANTHER" id="PTHR24173:SF74">
    <property type="entry name" value="ANKYRIN REPEAT DOMAIN-CONTAINING PROTEIN 16"/>
    <property type="match status" value="1"/>
</dbReference>
<dbReference type="PANTHER" id="PTHR24173">
    <property type="entry name" value="ANKYRIN REPEAT CONTAINING"/>
    <property type="match status" value="1"/>
</dbReference>
<dbReference type="Gene3D" id="1.25.40.20">
    <property type="entry name" value="Ankyrin repeat-containing domain"/>
    <property type="match status" value="1"/>
</dbReference>
<dbReference type="PROSITE" id="PS50088">
    <property type="entry name" value="ANK_REPEAT"/>
    <property type="match status" value="3"/>
</dbReference>
<dbReference type="InterPro" id="IPR036770">
    <property type="entry name" value="Ankyrin_rpt-contain_sf"/>
</dbReference>
<dbReference type="AlphaFoldDB" id="A0A1J5TLB3"/>
<dbReference type="Pfam" id="PF00023">
    <property type="entry name" value="Ank"/>
    <property type="match status" value="1"/>
</dbReference>
<dbReference type="Pfam" id="PF12796">
    <property type="entry name" value="Ank_2"/>
    <property type="match status" value="1"/>
</dbReference>
<gene>
    <name evidence="3" type="ORF">GALL_42930</name>
</gene>
<organism evidence="3">
    <name type="scientific">mine drainage metagenome</name>
    <dbReference type="NCBI Taxonomy" id="410659"/>
    <lineage>
        <taxon>unclassified sequences</taxon>
        <taxon>metagenomes</taxon>
        <taxon>ecological metagenomes</taxon>
    </lineage>
</organism>
<dbReference type="PROSITE" id="PS50297">
    <property type="entry name" value="ANK_REP_REGION"/>
    <property type="match status" value="2"/>
</dbReference>
<reference evidence="3" key="1">
    <citation type="submission" date="2016-10" db="EMBL/GenBank/DDBJ databases">
        <title>Sequence of Gallionella enrichment culture.</title>
        <authorList>
            <person name="Poehlein A."/>
            <person name="Muehling M."/>
            <person name="Daniel R."/>
        </authorList>
    </citation>
    <scope>NUCLEOTIDE SEQUENCE</scope>
</reference>
<dbReference type="SUPFAM" id="SSF48403">
    <property type="entry name" value="Ankyrin repeat"/>
    <property type="match status" value="1"/>
</dbReference>
<keyword evidence="2" id="KW-0040">ANK repeat</keyword>
<evidence type="ECO:0000313" key="3">
    <source>
        <dbReference type="EMBL" id="OIR14492.1"/>
    </source>
</evidence>
<dbReference type="SMART" id="SM00248">
    <property type="entry name" value="ANK"/>
    <property type="match status" value="4"/>
</dbReference>
<name>A0A1J5TLB3_9ZZZZ</name>
<protein>
    <submittedName>
        <fullName evidence="3">Ankyrin repeat protein</fullName>
    </submittedName>
</protein>
<accession>A0A1J5TLB3</accession>
<sequence length="190" mass="19506">MDTDLIDAVKAGDAASAHLMLAAGADADSRDGESATVLMMAAHAGDLAMVQVLIEGGADVNACDERGWSPLSKAVYNPELKRGFADVVQVLIDAGANIEAAIGYGVRPLMLAAGYGETAVVEALLNAGADVLACNEGGFTALMMVKQKHYVDVINLLHEAEQNAGVGEGSCASKNAPGSNVITFLKRTTS</sequence>
<keyword evidence="1" id="KW-0677">Repeat</keyword>
<evidence type="ECO:0000256" key="2">
    <source>
        <dbReference type="ARBA" id="ARBA00023043"/>
    </source>
</evidence>
<dbReference type="EMBL" id="MLJW01000011">
    <property type="protein sequence ID" value="OIR14492.1"/>
    <property type="molecule type" value="Genomic_DNA"/>
</dbReference>
<evidence type="ECO:0000256" key="1">
    <source>
        <dbReference type="ARBA" id="ARBA00022737"/>
    </source>
</evidence>